<reference evidence="2" key="1">
    <citation type="journal article" date="2019" name="Int. J. Syst. Evol. Microbiol.">
        <title>The Global Catalogue of Microorganisms (GCM) 10K type strain sequencing project: providing services to taxonomists for standard genome sequencing and annotation.</title>
        <authorList>
            <consortium name="The Broad Institute Genomics Platform"/>
            <consortium name="The Broad Institute Genome Sequencing Center for Infectious Disease"/>
            <person name="Wu L."/>
            <person name="Ma J."/>
        </authorList>
    </citation>
    <scope>NUCLEOTIDE SEQUENCE [LARGE SCALE GENOMIC DNA]</scope>
    <source>
        <strain evidence="2">CCUG 60529</strain>
    </source>
</reference>
<evidence type="ECO:0000313" key="1">
    <source>
        <dbReference type="EMBL" id="MFD0835767.1"/>
    </source>
</evidence>
<proteinExistence type="predicted"/>
<sequence>MRKIIIPIIALFFISCEDDLTKTVDSATAIEALTEYATINKVFQDVGNNSGDGVLSAENTTTGKMYGTKNNGPIITIAPFDLTTFPKEITIDYGTGILCEDGITRKGIINIRSTNWYGVEGSEHTTTFTNFYHNDYKVEGTHFTKNLGENSEGFLEYSVIIENGKITTKEGKTITFKENTTRTWVAGFNTPFNIWDDEYKLDGTQSGVSSKGVEYSLTIEESLHFVLLPRSIKSGILDIDVANLKDIKINYTTSTITILGVTFPFDV</sequence>
<dbReference type="EMBL" id="JBHTIB010000012">
    <property type="protein sequence ID" value="MFD0835767.1"/>
    <property type="molecule type" value="Genomic_DNA"/>
</dbReference>
<keyword evidence="2" id="KW-1185">Reference proteome</keyword>
<dbReference type="PROSITE" id="PS51257">
    <property type="entry name" value="PROKAR_LIPOPROTEIN"/>
    <property type="match status" value="1"/>
</dbReference>
<dbReference type="RefSeq" id="WP_379941184.1">
    <property type="nucleotide sequence ID" value="NZ_JBHTIB010000012.1"/>
</dbReference>
<evidence type="ECO:0008006" key="3">
    <source>
        <dbReference type="Google" id="ProtNLM"/>
    </source>
</evidence>
<name>A0ABW3BTE1_9FLAO</name>
<gene>
    <name evidence="1" type="ORF">ACFQ0I_08340</name>
</gene>
<comment type="caution">
    <text evidence="1">The sequence shown here is derived from an EMBL/GenBank/DDBJ whole genome shotgun (WGS) entry which is preliminary data.</text>
</comment>
<accession>A0ABW3BTE1</accession>
<protein>
    <recommendedName>
        <fullName evidence="3">Lipoprotein</fullName>
    </recommendedName>
</protein>
<evidence type="ECO:0000313" key="2">
    <source>
        <dbReference type="Proteomes" id="UP001597011"/>
    </source>
</evidence>
<dbReference type="Proteomes" id="UP001597011">
    <property type="component" value="Unassembled WGS sequence"/>
</dbReference>
<organism evidence="1 2">
    <name type="scientific">Mariniflexile aquimaris</name>
    <dbReference type="NCBI Taxonomy" id="881009"/>
    <lineage>
        <taxon>Bacteria</taxon>
        <taxon>Pseudomonadati</taxon>
        <taxon>Bacteroidota</taxon>
        <taxon>Flavobacteriia</taxon>
        <taxon>Flavobacteriales</taxon>
        <taxon>Flavobacteriaceae</taxon>
        <taxon>Mariniflexile</taxon>
    </lineage>
</organism>